<sequence>MLTLKASGTKAKPFKGIPNEKELEFPHNSEVKITMITSSGECIDRLSVLIKRETQDLSVRKAYDAIFWNSPGKYVWKETPPKPDYEAHHFKEIEEIKDTGETEEMEVKEIKEMKGTRKTEEMKDIGETKELEESENLEE</sequence>
<feature type="region of interest" description="Disordered" evidence="1">
    <location>
        <begin position="96"/>
        <end position="139"/>
    </location>
</feature>
<evidence type="ECO:0000313" key="2">
    <source>
        <dbReference type="EMBL" id="RHZ63333.1"/>
    </source>
</evidence>
<evidence type="ECO:0000256" key="1">
    <source>
        <dbReference type="SAM" id="MobiDB-lite"/>
    </source>
</evidence>
<evidence type="ECO:0000313" key="3">
    <source>
        <dbReference type="Proteomes" id="UP000266861"/>
    </source>
</evidence>
<accession>A0A397HQ91</accession>
<protein>
    <submittedName>
        <fullName evidence="2">Uncharacterized protein</fullName>
    </submittedName>
</protein>
<dbReference type="Gene3D" id="3.20.20.80">
    <property type="entry name" value="Glycosidases"/>
    <property type="match status" value="1"/>
</dbReference>
<reference evidence="2 3" key="1">
    <citation type="submission" date="2018-08" db="EMBL/GenBank/DDBJ databases">
        <title>Genome and evolution of the arbuscular mycorrhizal fungus Diversispora epigaea (formerly Glomus versiforme) and its bacterial endosymbionts.</title>
        <authorList>
            <person name="Sun X."/>
            <person name="Fei Z."/>
            <person name="Harrison M."/>
        </authorList>
    </citation>
    <scope>NUCLEOTIDE SEQUENCE [LARGE SCALE GENOMIC DNA]</scope>
    <source>
        <strain evidence="2 3">IT104</strain>
    </source>
</reference>
<dbReference type="STRING" id="1348612.A0A397HQ91"/>
<dbReference type="AlphaFoldDB" id="A0A397HQ91"/>
<dbReference type="EMBL" id="PQFF01000302">
    <property type="protein sequence ID" value="RHZ63333.1"/>
    <property type="molecule type" value="Genomic_DNA"/>
</dbReference>
<comment type="caution">
    <text evidence="2">The sequence shown here is derived from an EMBL/GenBank/DDBJ whole genome shotgun (WGS) entry which is preliminary data.</text>
</comment>
<dbReference type="Gene3D" id="2.60.40.10">
    <property type="entry name" value="Immunoglobulins"/>
    <property type="match status" value="1"/>
</dbReference>
<gene>
    <name evidence="2" type="ORF">Glove_330g126</name>
</gene>
<dbReference type="OrthoDB" id="196493at2759"/>
<dbReference type="InterPro" id="IPR013783">
    <property type="entry name" value="Ig-like_fold"/>
</dbReference>
<name>A0A397HQ91_9GLOM</name>
<feature type="compositionally biased region" description="Basic and acidic residues" evidence="1">
    <location>
        <begin position="96"/>
        <end position="131"/>
    </location>
</feature>
<keyword evidence="3" id="KW-1185">Reference proteome</keyword>
<organism evidence="2 3">
    <name type="scientific">Diversispora epigaea</name>
    <dbReference type="NCBI Taxonomy" id="1348612"/>
    <lineage>
        <taxon>Eukaryota</taxon>
        <taxon>Fungi</taxon>
        <taxon>Fungi incertae sedis</taxon>
        <taxon>Mucoromycota</taxon>
        <taxon>Glomeromycotina</taxon>
        <taxon>Glomeromycetes</taxon>
        <taxon>Diversisporales</taxon>
        <taxon>Diversisporaceae</taxon>
        <taxon>Diversispora</taxon>
    </lineage>
</organism>
<dbReference type="Proteomes" id="UP000266861">
    <property type="component" value="Unassembled WGS sequence"/>
</dbReference>
<proteinExistence type="predicted"/>